<evidence type="ECO:0000313" key="3">
    <source>
        <dbReference type="Proteomes" id="UP000011682"/>
    </source>
</evidence>
<dbReference type="Gene3D" id="3.30.300.30">
    <property type="match status" value="1"/>
</dbReference>
<dbReference type="AlphaFoldDB" id="S9P0S5"/>
<comment type="caution">
    <text evidence="2">The sequence shown here is derived from an EMBL/GenBank/DDBJ whole genome shotgun (WGS) entry which is preliminary data.</text>
</comment>
<evidence type="ECO:0000256" key="1">
    <source>
        <dbReference type="SAM" id="MobiDB-lite"/>
    </source>
</evidence>
<accession>S9P0S5</accession>
<proteinExistence type="predicted"/>
<keyword evidence="3" id="KW-1185">Reference proteome</keyword>
<feature type="region of interest" description="Disordered" evidence="1">
    <location>
        <begin position="1"/>
        <end position="41"/>
    </location>
</feature>
<sequence length="41" mass="4208">MDFGSLGHRLGTAEVGSAPVAHKSVAEASVVGRPSLRSDEE</sequence>
<gene>
    <name evidence="2" type="ORF">D187_004334</name>
</gene>
<evidence type="ECO:0000313" key="2">
    <source>
        <dbReference type="EMBL" id="EPX58045.1"/>
    </source>
</evidence>
<protein>
    <submittedName>
        <fullName evidence="2">Uncharacterized protein</fullName>
    </submittedName>
</protein>
<dbReference type="InterPro" id="IPR045851">
    <property type="entry name" value="AMP-bd_C_sf"/>
</dbReference>
<dbReference type="Proteomes" id="UP000011682">
    <property type="component" value="Unassembled WGS sequence"/>
</dbReference>
<reference evidence="2" key="1">
    <citation type="submission" date="2013-05" db="EMBL/GenBank/DDBJ databases">
        <title>Genome assembly of Cystobacter fuscus DSM 2262.</title>
        <authorList>
            <person name="Sharma G."/>
            <person name="Khatri I."/>
            <person name="Kaur C."/>
            <person name="Mayilraj S."/>
            <person name="Subramanian S."/>
        </authorList>
    </citation>
    <scope>NUCLEOTIDE SEQUENCE [LARGE SCALE GENOMIC DNA]</scope>
    <source>
        <strain evidence="2">DSM 2262</strain>
    </source>
</reference>
<dbReference type="RefSeq" id="WP_002629253.1">
    <property type="nucleotide sequence ID" value="NZ_ANAH02000027.1"/>
</dbReference>
<dbReference type="EMBL" id="ANAH02000027">
    <property type="protein sequence ID" value="EPX58045.1"/>
    <property type="molecule type" value="Genomic_DNA"/>
</dbReference>
<name>S9P0S5_CYSF2</name>
<organism evidence="2 3">
    <name type="scientific">Cystobacter fuscus (strain ATCC 25194 / DSM 2262 / NBRC 100088 / M29)</name>
    <dbReference type="NCBI Taxonomy" id="1242864"/>
    <lineage>
        <taxon>Bacteria</taxon>
        <taxon>Pseudomonadati</taxon>
        <taxon>Myxococcota</taxon>
        <taxon>Myxococcia</taxon>
        <taxon>Myxococcales</taxon>
        <taxon>Cystobacterineae</taxon>
        <taxon>Archangiaceae</taxon>
        <taxon>Cystobacter</taxon>
    </lineage>
</organism>